<proteinExistence type="predicted"/>
<evidence type="ECO:0000313" key="2">
    <source>
        <dbReference type="Proteomes" id="UP000320762"/>
    </source>
</evidence>
<dbReference type="EMBL" id="VDMD01000034">
    <property type="protein sequence ID" value="TRM58617.1"/>
    <property type="molecule type" value="Genomic_DNA"/>
</dbReference>
<dbReference type="STRING" id="97359.A0A550C1E4"/>
<dbReference type="PROSITE" id="PS51257">
    <property type="entry name" value="PROKAR_LIPOPROTEIN"/>
    <property type="match status" value="1"/>
</dbReference>
<accession>A0A550C1E4</accession>
<dbReference type="Gene3D" id="3.80.10.10">
    <property type="entry name" value="Ribonuclease Inhibitor"/>
    <property type="match status" value="1"/>
</dbReference>
<keyword evidence="2" id="KW-1185">Reference proteome</keyword>
<organism evidence="1 2">
    <name type="scientific">Schizophyllum amplum</name>
    <dbReference type="NCBI Taxonomy" id="97359"/>
    <lineage>
        <taxon>Eukaryota</taxon>
        <taxon>Fungi</taxon>
        <taxon>Dikarya</taxon>
        <taxon>Basidiomycota</taxon>
        <taxon>Agaricomycotina</taxon>
        <taxon>Agaricomycetes</taxon>
        <taxon>Agaricomycetidae</taxon>
        <taxon>Agaricales</taxon>
        <taxon>Schizophyllaceae</taxon>
        <taxon>Schizophyllum</taxon>
    </lineage>
</organism>
<gene>
    <name evidence="1" type="ORF">BD626DRAFT_510830</name>
</gene>
<name>A0A550C1E4_9AGAR</name>
<dbReference type="InterPro" id="IPR032675">
    <property type="entry name" value="LRR_dom_sf"/>
</dbReference>
<dbReference type="Proteomes" id="UP000320762">
    <property type="component" value="Unassembled WGS sequence"/>
</dbReference>
<evidence type="ECO:0000313" key="1">
    <source>
        <dbReference type="EMBL" id="TRM58617.1"/>
    </source>
</evidence>
<protein>
    <recommendedName>
        <fullName evidence="3">F-box domain-containing protein</fullName>
    </recommendedName>
</protein>
<dbReference type="OrthoDB" id="2804406at2759"/>
<sequence length="532" mass="58895">MHRCLQSPELRSLILGQLLRLGWLASLVALASCCHELFEPVMALLWRQQRGLRRLVLLLPGSAFADSDRPNSNNSSLLSLSRRVMPPDLKRLRVYAQFVKVLDLDDVQVTPDIIAALAAAFGGEALLPALRRLSWAHADGFGHVLHHLSSPSLHTLHVVLHDDDLESDVQALLSIRRRHSPISNLRLARIPSAEKRELGVAGLSQALHGWTSLRKICLGDGVANSASLSSIASLPNLREASFERLLDDHTFPRSFRALQYLSVGGNSLLPAIHSIKAVESRRIGQLVTSSTAPCHSKEWAALFAAIYEHWDPDTPYRLFISDLPDPCAPSSMPADPLRFSDLRSLIFFNNITAINIDKVGGVALTDEDLWRLARSWPCIQQLHLRGDRTSPPVLRDCTLRGLAPFTRCQHLVALTIEVDATGATLPPQPVADILQRALKTINFGRSPVQSSLVVAAFLTSIFQGLEHVGIQERLGLDGEEAEAEESRRRVWKKVQRALPLFSATRASERRRFDAAEPHKSATLHAKDYLGLE</sequence>
<comment type="caution">
    <text evidence="1">The sequence shown here is derived from an EMBL/GenBank/DDBJ whole genome shotgun (WGS) entry which is preliminary data.</text>
</comment>
<evidence type="ECO:0008006" key="3">
    <source>
        <dbReference type="Google" id="ProtNLM"/>
    </source>
</evidence>
<dbReference type="SUPFAM" id="SSF52047">
    <property type="entry name" value="RNI-like"/>
    <property type="match status" value="1"/>
</dbReference>
<reference evidence="1 2" key="1">
    <citation type="journal article" date="2019" name="New Phytol.">
        <title>Comparative genomics reveals unique wood-decay strategies and fruiting body development in the Schizophyllaceae.</title>
        <authorList>
            <person name="Almasi E."/>
            <person name="Sahu N."/>
            <person name="Krizsan K."/>
            <person name="Balint B."/>
            <person name="Kovacs G.M."/>
            <person name="Kiss B."/>
            <person name="Cseklye J."/>
            <person name="Drula E."/>
            <person name="Henrissat B."/>
            <person name="Nagy I."/>
            <person name="Chovatia M."/>
            <person name="Adam C."/>
            <person name="LaButti K."/>
            <person name="Lipzen A."/>
            <person name="Riley R."/>
            <person name="Grigoriev I.V."/>
            <person name="Nagy L.G."/>
        </authorList>
    </citation>
    <scope>NUCLEOTIDE SEQUENCE [LARGE SCALE GENOMIC DNA]</scope>
    <source>
        <strain evidence="1 2">NL-1724</strain>
    </source>
</reference>
<dbReference type="AlphaFoldDB" id="A0A550C1E4"/>